<dbReference type="Pfam" id="PF08241">
    <property type="entry name" value="Methyltransf_11"/>
    <property type="match status" value="1"/>
</dbReference>
<feature type="domain" description="Methyltransferase type 11" evidence="1">
    <location>
        <begin position="53"/>
        <end position="147"/>
    </location>
</feature>
<keyword evidence="2" id="KW-0808">Transferase</keyword>
<accession>A0ABP7CUZ6</accession>
<keyword evidence="2" id="KW-0489">Methyltransferase</keyword>
<gene>
    <name evidence="2" type="ORF">GCM10022224_070410</name>
</gene>
<sequence length="215" mass="23537">MVVHVPHPSLPPEAEYDVGWGMEQFHHPRPVRCGGRMTEQRRRLMDGLSGRVLEVGAGDGVKLTCYPTACAEIVLVEADPFLRAAARRVADRVPVPVRILDGDARRLPVADGSCDAVICSLALCCAPCMETALQQVRRALRPGGELRFHEHQRSAHPAVALAETVVTPMWARVCGGCHPARDVVAAIRRAGFVIDRLDRFTRWHVSHVIGDAHVG</sequence>
<dbReference type="Proteomes" id="UP001500902">
    <property type="component" value="Unassembled WGS sequence"/>
</dbReference>
<evidence type="ECO:0000259" key="1">
    <source>
        <dbReference type="Pfam" id="PF08241"/>
    </source>
</evidence>
<dbReference type="EMBL" id="BAAAZP010000144">
    <property type="protein sequence ID" value="GAA3694743.1"/>
    <property type="molecule type" value="Genomic_DNA"/>
</dbReference>
<reference evidence="3" key="1">
    <citation type="journal article" date="2019" name="Int. J. Syst. Evol. Microbiol.">
        <title>The Global Catalogue of Microorganisms (GCM) 10K type strain sequencing project: providing services to taxonomists for standard genome sequencing and annotation.</title>
        <authorList>
            <consortium name="The Broad Institute Genomics Platform"/>
            <consortium name="The Broad Institute Genome Sequencing Center for Infectious Disease"/>
            <person name="Wu L."/>
            <person name="Ma J."/>
        </authorList>
    </citation>
    <scope>NUCLEOTIDE SEQUENCE [LARGE SCALE GENOMIC DNA]</scope>
    <source>
        <strain evidence="3">JCM 16904</strain>
    </source>
</reference>
<dbReference type="InterPro" id="IPR052356">
    <property type="entry name" value="Thiol_S-MT"/>
</dbReference>
<dbReference type="CDD" id="cd02440">
    <property type="entry name" value="AdoMet_MTases"/>
    <property type="match status" value="1"/>
</dbReference>
<protein>
    <submittedName>
        <fullName evidence="2">Class I SAM-dependent methyltransferase</fullName>
    </submittedName>
</protein>
<proteinExistence type="predicted"/>
<dbReference type="RefSeq" id="WP_344887848.1">
    <property type="nucleotide sequence ID" value="NZ_BAAAZP010000144.1"/>
</dbReference>
<dbReference type="Gene3D" id="3.40.50.150">
    <property type="entry name" value="Vaccinia Virus protein VP39"/>
    <property type="match status" value="1"/>
</dbReference>
<name>A0ABP7CUZ6_9ACTN</name>
<dbReference type="GO" id="GO:0032259">
    <property type="term" value="P:methylation"/>
    <property type="evidence" value="ECO:0007669"/>
    <property type="project" value="UniProtKB-KW"/>
</dbReference>
<dbReference type="SUPFAM" id="SSF53335">
    <property type="entry name" value="S-adenosyl-L-methionine-dependent methyltransferases"/>
    <property type="match status" value="1"/>
</dbReference>
<dbReference type="InterPro" id="IPR029063">
    <property type="entry name" value="SAM-dependent_MTases_sf"/>
</dbReference>
<keyword evidence="3" id="KW-1185">Reference proteome</keyword>
<organism evidence="2 3">
    <name type="scientific">Nonomuraea antimicrobica</name>
    <dbReference type="NCBI Taxonomy" id="561173"/>
    <lineage>
        <taxon>Bacteria</taxon>
        <taxon>Bacillati</taxon>
        <taxon>Actinomycetota</taxon>
        <taxon>Actinomycetes</taxon>
        <taxon>Streptosporangiales</taxon>
        <taxon>Streptosporangiaceae</taxon>
        <taxon>Nonomuraea</taxon>
    </lineage>
</organism>
<evidence type="ECO:0000313" key="2">
    <source>
        <dbReference type="EMBL" id="GAA3694743.1"/>
    </source>
</evidence>
<dbReference type="PANTHER" id="PTHR45036">
    <property type="entry name" value="METHYLTRANSFERASE LIKE 7B"/>
    <property type="match status" value="1"/>
</dbReference>
<evidence type="ECO:0000313" key="3">
    <source>
        <dbReference type="Proteomes" id="UP001500902"/>
    </source>
</evidence>
<dbReference type="PANTHER" id="PTHR45036:SF1">
    <property type="entry name" value="METHYLTRANSFERASE LIKE 7A"/>
    <property type="match status" value="1"/>
</dbReference>
<comment type="caution">
    <text evidence="2">The sequence shown here is derived from an EMBL/GenBank/DDBJ whole genome shotgun (WGS) entry which is preliminary data.</text>
</comment>
<dbReference type="GO" id="GO:0008168">
    <property type="term" value="F:methyltransferase activity"/>
    <property type="evidence" value="ECO:0007669"/>
    <property type="project" value="UniProtKB-KW"/>
</dbReference>
<dbReference type="InterPro" id="IPR013216">
    <property type="entry name" value="Methyltransf_11"/>
</dbReference>